<dbReference type="InterPro" id="IPR005183">
    <property type="entry name" value="DUF305_CopM-like"/>
</dbReference>
<accession>A0A0B4ZQI4</accession>
<dbReference type="Pfam" id="PF03713">
    <property type="entry name" value="DUF305"/>
    <property type="match status" value="1"/>
</dbReference>
<sequence>MTSYRFAARALSAAAVTSALLFTAGCGSDSDEPGGHSQHGGAPVSDAFNAADLAFVQGMIPHHEQAIEMSELAAGRAGSDAVRDLAAVIEQAQGPEIDTLRSWLSDWDAEPADHGGHDMTGMMSDEDMAELEGSSGAEFDAAFLRLMIAHHEGAVEMARELERQGSFAPALEMAQDIISSQSAEIDQMTELLN</sequence>
<dbReference type="PANTHER" id="PTHR36933:SF1">
    <property type="entry name" value="SLL0788 PROTEIN"/>
    <property type="match status" value="1"/>
</dbReference>
<dbReference type="PANTHER" id="PTHR36933">
    <property type="entry name" value="SLL0788 PROTEIN"/>
    <property type="match status" value="1"/>
</dbReference>
<dbReference type="EMBL" id="KF954512">
    <property type="protein sequence ID" value="AJD77022.1"/>
    <property type="molecule type" value="Genomic_DNA"/>
</dbReference>
<dbReference type="AlphaFoldDB" id="A0A0B4ZQI4"/>
<dbReference type="InterPro" id="IPR012347">
    <property type="entry name" value="Ferritin-like"/>
</dbReference>
<reference evidence="3" key="1">
    <citation type="journal article" date="2014" name="Angew. Chem. Int. Ed. Engl.">
        <title>Mechanistic insights into polycycle formation by reductive cyclization in ikarugamycin biosynthesis.</title>
        <authorList>
            <person name="Zhang G."/>
            <person name="Zhang W."/>
            <person name="Zhang Q."/>
            <person name="Shi T."/>
            <person name="Ma L."/>
            <person name="Zhu Y."/>
            <person name="Li S."/>
            <person name="Zhang H."/>
            <person name="Zhao Y.L."/>
            <person name="Shi R."/>
            <person name="Zhang C."/>
        </authorList>
    </citation>
    <scope>NUCLEOTIDE SEQUENCE</scope>
    <source>
        <strain evidence="3">Streptomyces sp. ZJ306</strain>
    </source>
</reference>
<feature type="signal peptide" evidence="1">
    <location>
        <begin position="1"/>
        <end position="21"/>
    </location>
</feature>
<protein>
    <recommendedName>
        <fullName evidence="2">DUF305 domain-containing protein</fullName>
    </recommendedName>
</protein>
<evidence type="ECO:0000259" key="2">
    <source>
        <dbReference type="Pfam" id="PF03713"/>
    </source>
</evidence>
<name>A0A0B4ZQI4_9ACTN</name>
<dbReference type="Gene3D" id="1.20.1260.10">
    <property type="match status" value="1"/>
</dbReference>
<feature type="chain" id="PRO_5039331507" description="DUF305 domain-containing protein" evidence="1">
    <location>
        <begin position="22"/>
        <end position="193"/>
    </location>
</feature>
<dbReference type="PROSITE" id="PS51257">
    <property type="entry name" value="PROKAR_LIPOPROTEIN"/>
    <property type="match status" value="1"/>
</dbReference>
<evidence type="ECO:0000256" key="1">
    <source>
        <dbReference type="SAM" id="SignalP"/>
    </source>
</evidence>
<keyword evidence="1" id="KW-0732">Signal</keyword>
<feature type="domain" description="DUF305" evidence="2">
    <location>
        <begin position="52"/>
        <end position="192"/>
    </location>
</feature>
<evidence type="ECO:0000313" key="3">
    <source>
        <dbReference type="EMBL" id="AJD77022.1"/>
    </source>
</evidence>
<organism evidence="3">
    <name type="scientific">Streptomyces sp. ZJ306</name>
    <dbReference type="NCBI Taxonomy" id="1469403"/>
    <lineage>
        <taxon>Bacteria</taxon>
        <taxon>Bacillati</taxon>
        <taxon>Actinomycetota</taxon>
        <taxon>Actinomycetes</taxon>
        <taxon>Kitasatosporales</taxon>
        <taxon>Streptomycetaceae</taxon>
        <taxon>Streptomyces</taxon>
    </lineage>
</organism>
<proteinExistence type="predicted"/>